<dbReference type="Ensembl" id="ENSMUST00000235752.2">
    <property type="protein sequence ID" value="ENSMUSP00000157773.2"/>
    <property type="gene ID" value="ENSMUSG00000025228.6"/>
</dbReference>
<gene>
    <name evidence="1 2" type="primary">Actr1a</name>
</gene>
<dbReference type="Antibodypedia" id="31450">
    <property type="antibodies" value="264 antibodies from 31 providers"/>
</dbReference>
<reference evidence="1" key="4">
    <citation type="submission" date="2025-09" db="UniProtKB">
        <authorList>
            <consortium name="Ensembl"/>
        </authorList>
    </citation>
    <scope>IDENTIFICATION</scope>
    <source>
        <strain evidence="1">C57BL/6J</strain>
    </source>
</reference>
<evidence type="ECO:0000313" key="3">
    <source>
        <dbReference type="Proteomes" id="UP000000589"/>
    </source>
</evidence>
<dbReference type="AGR" id="MGI:1858964"/>
<sequence>MESYDVIANQPVVIDNSYQFCVGISSAEAVCPSHQLPCLGSLELEWWLRASQ</sequence>
<dbReference type="VEuPathDB" id="HostDB:ENSMUSG00000025228"/>
<organism evidence="1 3">
    <name type="scientific">Mus musculus</name>
    <name type="common">Mouse</name>
    <dbReference type="NCBI Taxonomy" id="10090"/>
    <lineage>
        <taxon>Eukaryota</taxon>
        <taxon>Metazoa</taxon>
        <taxon>Chordata</taxon>
        <taxon>Craniata</taxon>
        <taxon>Vertebrata</taxon>
        <taxon>Euteleostomi</taxon>
        <taxon>Mammalia</taxon>
        <taxon>Eutheria</taxon>
        <taxon>Euarchontoglires</taxon>
        <taxon>Glires</taxon>
        <taxon>Rodentia</taxon>
        <taxon>Myomorpha</taxon>
        <taxon>Muroidea</taxon>
        <taxon>Muridae</taxon>
        <taxon>Murinae</taxon>
        <taxon>Mus</taxon>
        <taxon>Mus</taxon>
    </lineage>
</organism>
<reference evidence="1 3" key="1">
    <citation type="journal article" date="2009" name="PLoS Biol.">
        <title>Lineage-specific biology revealed by a finished genome assembly of the mouse.</title>
        <authorList>
            <consortium name="Mouse Genome Sequencing Consortium"/>
            <person name="Church D.M."/>
            <person name="Goodstadt L."/>
            <person name="Hillier L.W."/>
            <person name="Zody M.C."/>
            <person name="Goldstein S."/>
            <person name="She X."/>
            <person name="Bult C.J."/>
            <person name="Agarwala R."/>
            <person name="Cherry J.L."/>
            <person name="DiCuccio M."/>
            <person name="Hlavina W."/>
            <person name="Kapustin Y."/>
            <person name="Meric P."/>
            <person name="Maglott D."/>
            <person name="Birtle Z."/>
            <person name="Marques A.C."/>
            <person name="Graves T."/>
            <person name="Zhou S."/>
            <person name="Teague B."/>
            <person name="Potamousis K."/>
            <person name="Churas C."/>
            <person name="Place M."/>
            <person name="Herschleb J."/>
            <person name="Runnheim R."/>
            <person name="Forrest D."/>
            <person name="Amos-Landgraf J."/>
            <person name="Schwartz D.C."/>
            <person name="Cheng Z."/>
            <person name="Lindblad-Toh K."/>
            <person name="Eichler E.E."/>
            <person name="Ponting C.P."/>
        </authorList>
    </citation>
    <scope>NUCLEOTIDE SEQUENCE [LARGE SCALE GENOMIC DNA]</scope>
    <source>
        <strain evidence="1 3">C57BL/6J</strain>
    </source>
</reference>
<dbReference type="ExpressionAtlas" id="A0A494B9R6">
    <property type="expression patterns" value="baseline and differential"/>
</dbReference>
<evidence type="ECO:0000313" key="2">
    <source>
        <dbReference type="MGI" id="MGI:1858964"/>
    </source>
</evidence>
<dbReference type="Proteomes" id="UP000000589">
    <property type="component" value="Chromosome 19"/>
</dbReference>
<reference evidence="1" key="3">
    <citation type="submission" date="2025-08" db="UniProtKB">
        <authorList>
            <consortium name="Ensembl"/>
        </authorList>
    </citation>
    <scope>IDENTIFICATION</scope>
    <source>
        <strain evidence="1">C57BL/6J</strain>
    </source>
</reference>
<reference evidence="1 3" key="2">
    <citation type="journal article" date="2011" name="PLoS Biol.">
        <title>Modernizing reference genome assemblies.</title>
        <authorList>
            <person name="Church D.M."/>
            <person name="Schneider V.A."/>
            <person name="Graves T."/>
            <person name="Auger K."/>
            <person name="Cunningham F."/>
            <person name="Bouk N."/>
            <person name="Chen H.C."/>
            <person name="Agarwala R."/>
            <person name="McLaren W.M."/>
            <person name="Ritchie G.R."/>
            <person name="Albracht D."/>
            <person name="Kremitzki M."/>
            <person name="Rock S."/>
            <person name="Kotkiewicz H."/>
            <person name="Kremitzki C."/>
            <person name="Wollam A."/>
            <person name="Trani L."/>
            <person name="Fulton L."/>
            <person name="Fulton R."/>
            <person name="Matthews L."/>
            <person name="Whitehead S."/>
            <person name="Chow W."/>
            <person name="Torrance J."/>
            <person name="Dunn M."/>
            <person name="Harden G."/>
            <person name="Threadgold G."/>
            <person name="Wood J."/>
            <person name="Collins J."/>
            <person name="Heath P."/>
            <person name="Griffiths G."/>
            <person name="Pelan S."/>
            <person name="Grafham D."/>
            <person name="Eichler E.E."/>
            <person name="Weinstock G."/>
            <person name="Mardis E.R."/>
            <person name="Wilson R.K."/>
            <person name="Howe K."/>
            <person name="Flicek P."/>
            <person name="Hubbard T."/>
        </authorList>
    </citation>
    <scope>NUCLEOTIDE SEQUENCE [LARGE SCALE GENOMIC DNA]</scope>
    <source>
        <strain evidence="1 3">C57BL/6J</strain>
    </source>
</reference>
<evidence type="ECO:0000313" key="1">
    <source>
        <dbReference type="Ensembl" id="ENSMUSP00000157773.2"/>
    </source>
</evidence>
<dbReference type="MGI" id="MGI:1858964">
    <property type="gene designation" value="Actr1a"/>
</dbReference>
<dbReference type="AlphaFoldDB" id="A0A494B9R6"/>
<name>A0A494B9R6_MOUSE</name>
<protein>
    <submittedName>
        <fullName evidence="1">ARP1 actin-related protein 1A, centractin alpha</fullName>
    </submittedName>
</protein>
<proteinExistence type="predicted"/>
<keyword evidence="3" id="KW-1185">Reference proteome</keyword>
<dbReference type="GeneTree" id="ENSGT00940000155782"/>
<dbReference type="Bgee" id="ENSMUSG00000025228">
    <property type="expression patterns" value="Expressed in ear vesicle and 263 other cell types or tissues"/>
</dbReference>
<accession>A0A494B9R6</accession>